<accession>A0A4S8N987</accession>
<feature type="transmembrane region" description="Helical" evidence="1">
    <location>
        <begin position="235"/>
        <end position="254"/>
    </location>
</feature>
<keyword evidence="1" id="KW-1133">Transmembrane helix</keyword>
<feature type="transmembrane region" description="Helical" evidence="1">
    <location>
        <begin position="540"/>
        <end position="558"/>
    </location>
</feature>
<dbReference type="InterPro" id="IPR046062">
    <property type="entry name" value="DUF6020"/>
</dbReference>
<dbReference type="RefSeq" id="WP_136562996.1">
    <property type="nucleotide sequence ID" value="NZ_BAABLS010000004.1"/>
</dbReference>
<keyword evidence="1" id="KW-0472">Membrane</keyword>
<evidence type="ECO:0008006" key="4">
    <source>
        <dbReference type="Google" id="ProtNLM"/>
    </source>
</evidence>
<proteinExistence type="predicted"/>
<protein>
    <recommendedName>
        <fullName evidence="4">Glycosyltransferase RgtA/B/C/D-like domain-containing protein</fullName>
    </recommendedName>
</protein>
<reference evidence="2 3" key="1">
    <citation type="journal article" date="2009" name="Int. J. Syst. Evol. Microbiol.">
        <title>Nocardioides caeni sp. nov., isolated from wastewater.</title>
        <authorList>
            <person name="Yoon J.H."/>
            <person name="Kang S.J."/>
            <person name="Park S."/>
            <person name="Kim W."/>
            <person name="Oh T.K."/>
        </authorList>
    </citation>
    <scope>NUCLEOTIDE SEQUENCE [LARGE SCALE GENOMIC DNA]</scope>
    <source>
        <strain evidence="2 3">DSM 23134</strain>
    </source>
</reference>
<evidence type="ECO:0000256" key="1">
    <source>
        <dbReference type="SAM" id="Phobius"/>
    </source>
</evidence>
<gene>
    <name evidence="2" type="ORF">E9934_11360</name>
</gene>
<dbReference type="Pfam" id="PF19484">
    <property type="entry name" value="DUF6020"/>
    <property type="match status" value="1"/>
</dbReference>
<name>A0A4S8N987_9ACTN</name>
<dbReference type="EMBL" id="STGW01000006">
    <property type="protein sequence ID" value="THV12963.1"/>
    <property type="molecule type" value="Genomic_DNA"/>
</dbReference>
<feature type="transmembrane region" description="Helical" evidence="1">
    <location>
        <begin position="293"/>
        <end position="315"/>
    </location>
</feature>
<comment type="caution">
    <text evidence="2">The sequence shown here is derived from an EMBL/GenBank/DDBJ whole genome shotgun (WGS) entry which is preliminary data.</text>
</comment>
<feature type="transmembrane region" description="Helical" evidence="1">
    <location>
        <begin position="108"/>
        <end position="127"/>
    </location>
</feature>
<feature type="transmembrane region" description="Helical" evidence="1">
    <location>
        <begin position="54"/>
        <end position="73"/>
    </location>
</feature>
<keyword evidence="3" id="KW-1185">Reference proteome</keyword>
<keyword evidence="1" id="KW-0812">Transmembrane</keyword>
<evidence type="ECO:0000313" key="2">
    <source>
        <dbReference type="EMBL" id="THV12963.1"/>
    </source>
</evidence>
<dbReference type="OrthoDB" id="3757494at2"/>
<dbReference type="AlphaFoldDB" id="A0A4S8N987"/>
<feature type="transmembrane region" description="Helical" evidence="1">
    <location>
        <begin position="204"/>
        <end position="223"/>
    </location>
</feature>
<feature type="transmembrane region" description="Helical" evidence="1">
    <location>
        <begin position="12"/>
        <end position="34"/>
    </location>
</feature>
<organism evidence="2 3">
    <name type="scientific">Nocardioides caeni</name>
    <dbReference type="NCBI Taxonomy" id="574700"/>
    <lineage>
        <taxon>Bacteria</taxon>
        <taxon>Bacillati</taxon>
        <taxon>Actinomycetota</taxon>
        <taxon>Actinomycetes</taxon>
        <taxon>Propionibacteriales</taxon>
        <taxon>Nocardioidaceae</taxon>
        <taxon>Nocardioides</taxon>
    </lineage>
</organism>
<dbReference type="Proteomes" id="UP000307087">
    <property type="component" value="Unassembled WGS sequence"/>
</dbReference>
<feature type="transmembrane region" description="Helical" evidence="1">
    <location>
        <begin position="564"/>
        <end position="581"/>
    </location>
</feature>
<sequence length="603" mass="67104">MLAGLSKRSAVVAGWLVVVVVATATAIGLIHRILRIDGSPYRLITAEVRAEPVWSVLLWLACLAFYGVAFRWLCAWMSRWREGVAATEPVGRWSTRVARLMEWVFSRWYRAAIAIAILWLPWILTSYPGQPNPDFARMIGEFLLQRSDFNDEIIAPYEAYPTSHYLLPDGERIWSNHHNFFLMLYYGGVSKVSITLFGSLMPAVFVISTVSLLFTLAAFGRAFSILGPLVQSWKVRAAAFAIVAGSPLIAMWSMSHSKNQLFAAALVWWLALVAQYVHSPEPVGRRWYVETTLVSLVFAVAVLFGWMILLAQALIMLGVRRGRWAPLAVMAVPGLLVHGTVSLAVGTGLIIPSDPIETKGVQLQQLALILKEHPDALSDEDRAALSRIFDLEAMAEAFDPDISDPVKSSGPFDRKTESFKYKTVQPEDWDDFTGIWLRAGAEHPDTFLDALVMKSYRYLDPLDRGTNWYPPWSGTYERTVGDHQLAPVDFNKGPRTAVRDEAYDCYDEMACRPLLSHSLRTVLLVLICAAAIAVGRRFSWLWAMPFALQIGIVVMSPLSAGGRYALGFTYGLAIVILLMAIDDRQPSDDPDGSARTPTDSRGS</sequence>
<feature type="transmembrane region" description="Helical" evidence="1">
    <location>
        <begin position="514"/>
        <end position="533"/>
    </location>
</feature>
<feature type="transmembrane region" description="Helical" evidence="1">
    <location>
        <begin position="261"/>
        <end position="278"/>
    </location>
</feature>
<feature type="transmembrane region" description="Helical" evidence="1">
    <location>
        <begin position="327"/>
        <end position="351"/>
    </location>
</feature>
<evidence type="ECO:0000313" key="3">
    <source>
        <dbReference type="Proteomes" id="UP000307087"/>
    </source>
</evidence>